<organism evidence="1 2">
    <name type="scientific">Pseudomonas lundensis</name>
    <dbReference type="NCBI Taxonomy" id="86185"/>
    <lineage>
        <taxon>Bacteria</taxon>
        <taxon>Pseudomonadati</taxon>
        <taxon>Pseudomonadota</taxon>
        <taxon>Gammaproteobacteria</taxon>
        <taxon>Pseudomonadales</taxon>
        <taxon>Pseudomonadaceae</taxon>
        <taxon>Pseudomonas</taxon>
    </lineage>
</organism>
<dbReference type="AlphaFoldDB" id="A0AAX2H402"/>
<reference evidence="1 2" key="1">
    <citation type="submission" date="2017-08" db="EMBL/GenBank/DDBJ databases">
        <authorList>
            <person name="Chaillou S."/>
        </authorList>
    </citation>
    <scope>NUCLEOTIDE SEQUENCE [LARGE SCALE GENOMIC DNA]</scope>
    <source>
        <strain evidence="1 2">MFPA15A1205</strain>
    </source>
</reference>
<protein>
    <submittedName>
        <fullName evidence="1">Uncharacterized protein</fullName>
    </submittedName>
</protein>
<evidence type="ECO:0000313" key="2">
    <source>
        <dbReference type="Proteomes" id="UP000219564"/>
    </source>
</evidence>
<evidence type="ECO:0000313" key="1">
    <source>
        <dbReference type="EMBL" id="SOB49200.1"/>
    </source>
</evidence>
<dbReference type="EMBL" id="OBKZ01000003">
    <property type="protein sequence ID" value="SOB49200.1"/>
    <property type="molecule type" value="Genomic_DNA"/>
</dbReference>
<dbReference type="Proteomes" id="UP000219564">
    <property type="component" value="Unassembled WGS sequence"/>
</dbReference>
<name>A0AAX2H402_9PSED</name>
<dbReference type="RefSeq" id="WP_097191275.1">
    <property type="nucleotide sequence ID" value="NZ_OBKZ01000003.1"/>
</dbReference>
<comment type="caution">
    <text evidence="1">The sequence shown here is derived from an EMBL/GenBank/DDBJ whole genome shotgun (WGS) entry which is preliminary data.</text>
</comment>
<sequence>MTLSVTSKTLSDYDAQWAFNTATAFLRKSPIADYLIKQLEKQKTVTLTVEVCADPAQANRNTSDHGVIEWSVLSNDLSSNEASEVTAFLSRTPIEQKPYLASQLNLLHLLALACQQLNNQLDLRDADAPWPWLDGQTLSAVDIENHVARELSEQPLPDEQNWDRILNGK</sequence>
<proteinExistence type="predicted"/>
<accession>A0AAX2H402</accession>
<gene>
    <name evidence="1" type="ORF">PLUA15_110021</name>
</gene>